<dbReference type="PANTHER" id="PTHR42956:SF1">
    <property type="entry name" value="NITROGENASE IRON-MOLYBDENUM COFACTOR BIOSYNTHESIS PROTEIN NIFE"/>
    <property type="match status" value="1"/>
</dbReference>
<sequence>MKNNEKLKKWQPCQGYCQMTGAASAILSITGSKVIMNCPRWCAVLAERELATAVKEYEERLFCSEVLEPDLLYGVSDKLQLAVEEACADQQKSLLAVLTSCSLSLIGDDIQGVCKNITANCPVIALDAGGLSGEYWQGWSNALTALLADMKLQQTIPEAATVNIIGFSTCYPNWEGDMLELHRMLTSIGIKVNLCLLTNGTQLQELQKIGQAALNVVINKELGATVAEWLFNNLKQDYIIADIPYGFTASINWLKKIATALKIETNIEALEYEIAAARENIFDSFSALCDIDNSWSLKRMVISAGSSCAHSLAAVIKKDLSMVEQCFVRINGPNEENRNCNYQRWQYAGDLPKLNENEYQILCGTDRERSEIGNISQTIYINSAMPAEKISVPSATYAGIRGWTHFMQTVFRQLRLFIYLKKESI</sequence>
<proteinExistence type="predicted"/>
<dbReference type="STRING" id="1262914.BN533_00274"/>
<comment type="caution">
    <text evidence="2">The sequence shown here is derived from an EMBL/GenBank/DDBJ whole genome shotgun (WGS) entry which is preliminary data.</text>
</comment>
<dbReference type="InterPro" id="IPR049939">
    <property type="entry name" value="NifE-like"/>
</dbReference>
<dbReference type="PANTHER" id="PTHR42956">
    <property type="entry name" value="NITROGENASE IRON-MOLYBDENUM COFACTOR BIOSYNTHESIS PROTEIN NIFE"/>
    <property type="match status" value="1"/>
</dbReference>
<gene>
    <name evidence="2" type="ORF">BN533_00274</name>
</gene>
<dbReference type="SUPFAM" id="SSF53807">
    <property type="entry name" value="Helical backbone' metal receptor"/>
    <property type="match status" value="1"/>
</dbReference>
<dbReference type="Gene3D" id="3.40.50.1980">
    <property type="entry name" value="Nitrogenase molybdenum iron protein domain"/>
    <property type="match status" value="2"/>
</dbReference>
<dbReference type="HOGENOM" id="CLU_025876_4_1_9"/>
<organism evidence="2">
    <name type="scientific">Phascolarctobacterium faecium</name>
    <dbReference type="NCBI Taxonomy" id="33025"/>
    <lineage>
        <taxon>Bacteria</taxon>
        <taxon>Bacillati</taxon>
        <taxon>Bacillota</taxon>
        <taxon>Negativicutes</taxon>
        <taxon>Acidaminococcales</taxon>
        <taxon>Acidaminococcaceae</taxon>
        <taxon>Phascolarctobacterium</taxon>
    </lineage>
</organism>
<protein>
    <submittedName>
        <fullName evidence="2">Oxidoreductase nitrogenase component 1</fullName>
    </submittedName>
</protein>
<dbReference type="GO" id="GO:0016491">
    <property type="term" value="F:oxidoreductase activity"/>
    <property type="evidence" value="ECO:0007669"/>
    <property type="project" value="InterPro"/>
</dbReference>
<name>R6IIH8_9FIRM</name>
<feature type="domain" description="Nitrogenase/oxidoreductase component 1" evidence="1">
    <location>
        <begin position="17"/>
        <end position="322"/>
    </location>
</feature>
<evidence type="ECO:0000313" key="2">
    <source>
        <dbReference type="EMBL" id="CDB45136.1"/>
    </source>
</evidence>
<accession>R6IIH8</accession>
<dbReference type="InterPro" id="IPR000510">
    <property type="entry name" value="Nase/OxRdtase_comp1"/>
</dbReference>
<dbReference type="RefSeq" id="WP_021717177.1">
    <property type="nucleotide sequence ID" value="NZ_CAUERG010000008.1"/>
</dbReference>
<evidence type="ECO:0000259" key="1">
    <source>
        <dbReference type="Pfam" id="PF00148"/>
    </source>
</evidence>
<dbReference type="eggNOG" id="COG2710">
    <property type="taxonomic scope" value="Bacteria"/>
</dbReference>
<dbReference type="CDD" id="cd00316">
    <property type="entry name" value="Oxidoreductase_nitrogenase"/>
    <property type="match status" value="1"/>
</dbReference>
<reference evidence="2" key="1">
    <citation type="submission" date="2012-11" db="EMBL/GenBank/DDBJ databases">
        <title>Dependencies among metagenomic species, viruses, plasmids and units of genetic variation.</title>
        <authorList>
            <person name="Nielsen H.B."/>
            <person name="Almeida M."/>
            <person name="Juncker A.S."/>
            <person name="Rasmussen S."/>
            <person name="Li J."/>
            <person name="Sunagawa S."/>
            <person name="Plichta D."/>
            <person name="Gautier L."/>
            <person name="Le Chatelier E."/>
            <person name="Peletier E."/>
            <person name="Bonde I."/>
            <person name="Nielsen T."/>
            <person name="Manichanh C."/>
            <person name="Arumugam M."/>
            <person name="Batto J."/>
            <person name="Santos M.B.Q.D."/>
            <person name="Blom N."/>
            <person name="Borruel N."/>
            <person name="Burgdorf K.S."/>
            <person name="Boumezbeur F."/>
            <person name="Casellas F."/>
            <person name="Dore J."/>
            <person name="Guarner F."/>
            <person name="Hansen T."/>
            <person name="Hildebrand F."/>
            <person name="Kaas R.S."/>
            <person name="Kennedy S."/>
            <person name="Kristiansen K."/>
            <person name="Kultima J.R."/>
            <person name="Leonard P."/>
            <person name="Levenez F."/>
            <person name="Lund O."/>
            <person name="Moumen B."/>
            <person name="Le Paslier D."/>
            <person name="Pons N."/>
            <person name="Pedersen O."/>
            <person name="Prifti E."/>
            <person name="Qin J."/>
            <person name="Raes J."/>
            <person name="Tap J."/>
            <person name="Tims S."/>
            <person name="Ussery D.W."/>
            <person name="Yamada T."/>
            <person name="MetaHit consortium"/>
            <person name="Renault P."/>
            <person name="Sicheritz-Ponten T."/>
            <person name="Bork P."/>
            <person name="Wang J."/>
            <person name="Brunak S."/>
            <person name="Ehrlich S.D."/>
        </authorList>
    </citation>
    <scope>NUCLEOTIDE SEQUENCE [LARGE SCALE GENOMIC DNA]</scope>
</reference>
<dbReference type="EMBL" id="CBDS010000017">
    <property type="protein sequence ID" value="CDB45136.1"/>
    <property type="molecule type" value="Genomic_DNA"/>
</dbReference>
<dbReference type="Pfam" id="PF00148">
    <property type="entry name" value="Oxidored_nitro"/>
    <property type="match status" value="1"/>
</dbReference>
<dbReference type="AlphaFoldDB" id="R6IIH8"/>